<dbReference type="Proteomes" id="UP000885382">
    <property type="component" value="Unassembled WGS sequence"/>
</dbReference>
<comment type="caution">
    <text evidence="1">The sequence shown here is derived from an EMBL/GenBank/DDBJ whole genome shotgun (WGS) entry which is preliminary data.</text>
</comment>
<sequence>MEEAQKAWNCGRDIEPPISANLDVAGGRLVSVLFGDYRDDFFQPEEVDVVREALNELSVDNDDAHAEIIKKMELLTH</sequence>
<protein>
    <submittedName>
        <fullName evidence="1">Uncharacterized protein</fullName>
    </submittedName>
</protein>
<gene>
    <name evidence="1" type="ORF">DNX30_17920</name>
</gene>
<dbReference type="EMBL" id="RTJF01000021">
    <property type="protein sequence ID" value="MJL94610.1"/>
    <property type="molecule type" value="Genomic_DNA"/>
</dbReference>
<evidence type="ECO:0000313" key="1">
    <source>
        <dbReference type="EMBL" id="MJL94610.1"/>
    </source>
</evidence>
<name>A0A3R0MY07_ECOLX</name>
<accession>A0A3R0MY07</accession>
<organism evidence="1">
    <name type="scientific">Escherichia coli</name>
    <dbReference type="NCBI Taxonomy" id="562"/>
    <lineage>
        <taxon>Bacteria</taxon>
        <taxon>Pseudomonadati</taxon>
        <taxon>Pseudomonadota</taxon>
        <taxon>Gammaproteobacteria</taxon>
        <taxon>Enterobacterales</taxon>
        <taxon>Enterobacteriaceae</taxon>
        <taxon>Escherichia</taxon>
    </lineage>
</organism>
<reference evidence="1" key="1">
    <citation type="submission" date="2018-06" db="EMBL/GenBank/DDBJ databases">
        <authorList>
            <person name="Ashton P.M."/>
            <person name="Dallman T."/>
            <person name="Nair S."/>
            <person name="De Pinna E."/>
            <person name="Peters T."/>
            <person name="Grant K."/>
        </authorList>
    </citation>
    <scope>NUCLEOTIDE SEQUENCE [LARGE SCALE GENOMIC DNA]</scope>
    <source>
        <strain evidence="1">462023</strain>
    </source>
</reference>
<proteinExistence type="predicted"/>
<dbReference type="AlphaFoldDB" id="A0A3R0MY07"/>